<evidence type="ECO:0000256" key="2">
    <source>
        <dbReference type="ARBA" id="ARBA00013013"/>
    </source>
</evidence>
<sequence>MAEHLDIIYTTVDEAPELASASFLPIIQAFTKPSGIRVGTKDISLAGRIISQFPERLTPAQQQPDDLALLGQLVEEPEANVIKLPNISASIPQMKGAIAELQTQGYNVPDYPEEPQNDQERDYKARYDRVKGSAVNPVLRQGNSDRRASASVKQYAKNNPHSMGKWTQDSQTHIAHMTGGDFYANEKSVMVTAPMAGTGRIEFVADNGGVTVLKASHPLQVGDIVDATMMSCTALRQYLQEQIADAKKSGILLSLHLKATMMKVSDPIIFGHAVTVYFADLFHKYGQVFKDIGVDPDNGVGDILAKIQTLPAVQKEAIEADLQAALQAGPPLAMVDSNRGITNLHVPSDVIIDASVAAALRIGGKMWGPDGGEYDTKALVPDRSYAGIYQAVIDFCKENGEFNPATMGTVPNVGLMAQQAEEYGSHDQTFTAPSKGVIRVLDGAGNAMLQHSVETGDLWRMCLTTDVAIKDWVKLAVNRSRISGMPVVFWLDPQRGHDAQVIQKVQQYLPEHDTDGLDIKTMAPVEAMKHSLQRAKDGLDTISATGNVLRDYLTDLFPILELGTSAKMLSIVPLINGGAMFETGAGGSAPRHVQQFVREGHLRWDSLGEFMALAESFAHLSRTTGNKQAQ</sequence>
<keyword evidence="8 11" id="KW-0560">Oxidoreductase</keyword>
<gene>
    <name evidence="11" type="ORF">FJZ47_15125</name>
</gene>
<dbReference type="Pfam" id="PF03971">
    <property type="entry name" value="IDH"/>
    <property type="match status" value="1"/>
</dbReference>
<dbReference type="Proteomes" id="UP000712673">
    <property type="component" value="Unassembled WGS sequence"/>
</dbReference>
<evidence type="ECO:0000256" key="5">
    <source>
        <dbReference type="ARBA" id="ARBA00022723"/>
    </source>
</evidence>
<evidence type="ECO:0000256" key="1">
    <source>
        <dbReference type="ARBA" id="ARBA00001946"/>
    </source>
</evidence>
<dbReference type="GO" id="GO:0006097">
    <property type="term" value="P:glyoxylate cycle"/>
    <property type="evidence" value="ECO:0007669"/>
    <property type="project" value="UniProtKB-KW"/>
</dbReference>
<reference evidence="11" key="1">
    <citation type="submission" date="2019-03" db="EMBL/GenBank/DDBJ databases">
        <title>Lake Tanganyika Metagenome-Assembled Genomes (MAGs).</title>
        <authorList>
            <person name="Tran P."/>
        </authorList>
    </citation>
    <scope>NUCLEOTIDE SEQUENCE</scope>
    <source>
        <strain evidence="11">K_DeepCast_65m_m2_066</strain>
    </source>
</reference>
<dbReference type="NCBIfam" id="TIGR00178">
    <property type="entry name" value="monomer_idh"/>
    <property type="match status" value="1"/>
</dbReference>
<evidence type="ECO:0000256" key="9">
    <source>
        <dbReference type="ARBA" id="ARBA00023554"/>
    </source>
</evidence>
<evidence type="ECO:0000313" key="12">
    <source>
        <dbReference type="Proteomes" id="UP000712673"/>
    </source>
</evidence>
<evidence type="ECO:0000256" key="10">
    <source>
        <dbReference type="ARBA" id="ARBA00046318"/>
    </source>
</evidence>
<organism evidence="11 12">
    <name type="scientific">Tectimicrobiota bacterium</name>
    <dbReference type="NCBI Taxonomy" id="2528274"/>
    <lineage>
        <taxon>Bacteria</taxon>
        <taxon>Pseudomonadati</taxon>
        <taxon>Nitrospinota/Tectimicrobiota group</taxon>
        <taxon>Candidatus Tectimicrobiota</taxon>
    </lineage>
</organism>
<evidence type="ECO:0000313" key="11">
    <source>
        <dbReference type="EMBL" id="MBM3225116.1"/>
    </source>
</evidence>
<dbReference type="GO" id="GO:0046872">
    <property type="term" value="F:metal ion binding"/>
    <property type="evidence" value="ECO:0007669"/>
    <property type="project" value="UniProtKB-KW"/>
</dbReference>
<keyword evidence="6" id="KW-0460">Magnesium</keyword>
<evidence type="ECO:0000256" key="4">
    <source>
        <dbReference type="ARBA" id="ARBA00022532"/>
    </source>
</evidence>
<dbReference type="EC" id="1.1.1.42" evidence="2"/>
<dbReference type="PANTHER" id="PTHR36999:SF1">
    <property type="entry name" value="ISOCITRATE DEHYDROGENASE (NADP(+))"/>
    <property type="match status" value="1"/>
</dbReference>
<evidence type="ECO:0000256" key="8">
    <source>
        <dbReference type="ARBA" id="ARBA00023002"/>
    </source>
</evidence>
<comment type="cofactor">
    <cofactor evidence="1">
        <name>Mg(2+)</name>
        <dbReference type="ChEBI" id="CHEBI:18420"/>
    </cofactor>
</comment>
<dbReference type="PANTHER" id="PTHR36999">
    <property type="entry name" value="ISOCITRATE DEHYDROGENASE [NADP]"/>
    <property type="match status" value="1"/>
</dbReference>
<keyword evidence="5" id="KW-0479">Metal-binding</keyword>
<proteinExistence type="inferred from homology"/>
<accession>A0A937W4S7</accession>
<keyword evidence="4" id="KW-0816">Tricarboxylic acid cycle</keyword>
<comment type="similarity">
    <text evidence="10">Belongs to the monomeric-type IDH family.</text>
</comment>
<name>A0A937W4S7_UNCTE</name>
<evidence type="ECO:0000256" key="6">
    <source>
        <dbReference type="ARBA" id="ARBA00022842"/>
    </source>
</evidence>
<keyword evidence="3" id="KW-0329">Glyoxylate bypass</keyword>
<evidence type="ECO:0000256" key="7">
    <source>
        <dbReference type="ARBA" id="ARBA00022857"/>
    </source>
</evidence>
<evidence type="ECO:0000256" key="3">
    <source>
        <dbReference type="ARBA" id="ARBA00022435"/>
    </source>
</evidence>
<comment type="caution">
    <text evidence="11">The sequence shown here is derived from an EMBL/GenBank/DDBJ whole genome shotgun (WGS) entry which is preliminary data.</text>
</comment>
<dbReference type="AlphaFoldDB" id="A0A937W4S7"/>
<dbReference type="GO" id="GO:0006099">
    <property type="term" value="P:tricarboxylic acid cycle"/>
    <property type="evidence" value="ECO:0007669"/>
    <property type="project" value="UniProtKB-KW"/>
</dbReference>
<comment type="catalytic activity">
    <reaction evidence="9">
        <text>D-threo-isocitrate + NADP(+) = 2-oxoglutarate + CO2 + NADPH</text>
        <dbReference type="Rhea" id="RHEA:19629"/>
        <dbReference type="ChEBI" id="CHEBI:15562"/>
        <dbReference type="ChEBI" id="CHEBI:16526"/>
        <dbReference type="ChEBI" id="CHEBI:16810"/>
        <dbReference type="ChEBI" id="CHEBI:57783"/>
        <dbReference type="ChEBI" id="CHEBI:58349"/>
        <dbReference type="EC" id="1.1.1.42"/>
    </reaction>
</comment>
<keyword evidence="7" id="KW-0521">NADP</keyword>
<dbReference type="SUPFAM" id="SSF53659">
    <property type="entry name" value="Isocitrate/Isopropylmalate dehydrogenase-like"/>
    <property type="match status" value="1"/>
</dbReference>
<feature type="non-terminal residue" evidence="11">
    <location>
        <position position="630"/>
    </location>
</feature>
<dbReference type="EMBL" id="VGLS01000485">
    <property type="protein sequence ID" value="MBM3225116.1"/>
    <property type="molecule type" value="Genomic_DNA"/>
</dbReference>
<protein>
    <recommendedName>
        <fullName evidence="2">isocitrate dehydrogenase (NADP(+))</fullName>
        <ecNumber evidence="2">1.1.1.42</ecNumber>
    </recommendedName>
</protein>
<dbReference type="GO" id="GO:0004450">
    <property type="term" value="F:isocitrate dehydrogenase (NADP+) activity"/>
    <property type="evidence" value="ECO:0007669"/>
    <property type="project" value="UniProtKB-EC"/>
</dbReference>
<dbReference type="InterPro" id="IPR004436">
    <property type="entry name" value="Isocitrate_DH_NADP_mono"/>
</dbReference>